<protein>
    <submittedName>
        <fullName evidence="2">N-acetylglucosaminyl deacetylase, LmbE family</fullName>
    </submittedName>
</protein>
<dbReference type="Proteomes" id="UP000199153">
    <property type="component" value="Unassembled WGS sequence"/>
</dbReference>
<evidence type="ECO:0000313" key="3">
    <source>
        <dbReference type="Proteomes" id="UP000199153"/>
    </source>
</evidence>
<evidence type="ECO:0000256" key="1">
    <source>
        <dbReference type="SAM" id="SignalP"/>
    </source>
</evidence>
<dbReference type="Pfam" id="PF02585">
    <property type="entry name" value="PIG-L"/>
    <property type="match status" value="1"/>
</dbReference>
<gene>
    <name evidence="2" type="ORF">SAMN05660413_03224</name>
</gene>
<name>A0A1I5D8K1_9FLAO</name>
<dbReference type="InterPro" id="IPR029062">
    <property type="entry name" value="Class_I_gatase-like"/>
</dbReference>
<keyword evidence="1" id="KW-0732">Signal</keyword>
<dbReference type="SUPFAM" id="SSF102588">
    <property type="entry name" value="LmbE-like"/>
    <property type="match status" value="1"/>
</dbReference>
<dbReference type="InterPro" id="IPR003737">
    <property type="entry name" value="GlcNAc_PI_deacetylase-related"/>
</dbReference>
<dbReference type="InterPro" id="IPR024078">
    <property type="entry name" value="LmbE-like_dom_sf"/>
</dbReference>
<dbReference type="STRING" id="287099.SAMN05660413_03224"/>
<feature type="chain" id="PRO_5011550171" evidence="1">
    <location>
        <begin position="19"/>
        <end position="828"/>
    </location>
</feature>
<dbReference type="RefSeq" id="WP_093411488.1">
    <property type="nucleotide sequence ID" value="NZ_FOVL01000031.1"/>
</dbReference>
<dbReference type="PANTHER" id="PTHR12993:SF26">
    <property type="entry name" value="1D-MYO-INOSITOL 2-ACETAMIDO-2-DEOXY-ALPHA-D-GLUCOPYRANOSIDE DEACETYLASE"/>
    <property type="match status" value="1"/>
</dbReference>
<keyword evidence="3" id="KW-1185">Reference proteome</keyword>
<dbReference type="AlphaFoldDB" id="A0A1I5D8K1"/>
<dbReference type="GO" id="GO:0016811">
    <property type="term" value="F:hydrolase activity, acting on carbon-nitrogen (but not peptide) bonds, in linear amides"/>
    <property type="evidence" value="ECO:0007669"/>
    <property type="project" value="TreeGrafter"/>
</dbReference>
<organism evidence="2 3">
    <name type="scientific">Salegentibacter flavus</name>
    <dbReference type="NCBI Taxonomy" id="287099"/>
    <lineage>
        <taxon>Bacteria</taxon>
        <taxon>Pseudomonadati</taxon>
        <taxon>Bacteroidota</taxon>
        <taxon>Flavobacteriia</taxon>
        <taxon>Flavobacteriales</taxon>
        <taxon>Flavobacteriaceae</taxon>
        <taxon>Salegentibacter</taxon>
    </lineage>
</organism>
<evidence type="ECO:0000313" key="2">
    <source>
        <dbReference type="EMBL" id="SFN95559.1"/>
    </source>
</evidence>
<dbReference type="PANTHER" id="PTHR12993">
    <property type="entry name" value="N-ACETYLGLUCOSAMINYL-PHOSPHATIDYLINOSITOL DE-N-ACETYLASE-RELATED"/>
    <property type="match status" value="1"/>
</dbReference>
<dbReference type="Gene3D" id="3.40.50.10320">
    <property type="entry name" value="LmbE-like"/>
    <property type="match status" value="1"/>
</dbReference>
<sequence>MPKILSLFLFLVLGYTQAQTPEKLNASEIHQEIKKLNFLGSVLYVGAHPDDENTRLISYFANEEKARVAYLSLTRGDGGQNLIGPELREQLGLIRTQELLAARNIDGGEQFFTRANDFGYSKTPEETLQIWDKDKVLSDVVLTIRKFKPDVIINRFDHRSPGSTHGHHTSSAMLSLEAFELAAKPSAYPEQLNYTSVFQPKRVFFNTSYWFYGSREAFEEADKSAMLSLDVGVYFPELGLSNSEIAAISRSQHQSQGFGSTGTRGESREYLELIKGDMPQADVFEGINTSWGRIEGGEEIGGILGQVESEFNFRDPSQSLPQLIEAYKLIQELKNDHWREVKSQHIKEIIVACSGLFLEAVAASPSATGGEQVPLELEAINRSNFPISLNSVELSPNNSQIEVKKALDNNQSWTEELRLRLPESAENTSPYWLKDESTNGMYKVANPELIGLPETPVQTRARFRMDFNGTEIEIEKPIIHKFNDAVFGETYRPFMIIPEVSVSFEKDVEIFEKAEPRSISVVVTAGKDSLKGSLRLEAGRNWKILPEEASFKINQKGGTAIRTFEIIPPEDQDETFIKPIAKVGDKEYSDKLIQIDYEHIPLQNLVIPAKLKAVRIKIQKKGEYIGYIDGAGDAVPQSLEQIGYRVEHLEPAEISNESLEKFDAVVTGIRAYNVVEELKYRQKDLLEYVKNGGNLIVQYNTNRGLIVDNPAPFPLQISRDRVTDEKAPVNFVTKDHPVLNKPNKITERDFKNWVQERGLYFPDQWSEEFVPILSMNDEGEEPTQGSLLVAKYGDGYFIYTGLSFFRQFPEGIPGAYRLFANMVSIGKE</sequence>
<feature type="signal peptide" evidence="1">
    <location>
        <begin position="1"/>
        <end position="18"/>
    </location>
</feature>
<reference evidence="2 3" key="1">
    <citation type="submission" date="2016-10" db="EMBL/GenBank/DDBJ databases">
        <authorList>
            <person name="de Groot N.N."/>
        </authorList>
    </citation>
    <scope>NUCLEOTIDE SEQUENCE [LARGE SCALE GENOMIC DNA]</scope>
    <source>
        <strain evidence="2 3">DSM 17794</strain>
    </source>
</reference>
<accession>A0A1I5D8K1</accession>
<proteinExistence type="predicted"/>
<dbReference type="EMBL" id="FOVL01000031">
    <property type="protein sequence ID" value="SFN95559.1"/>
    <property type="molecule type" value="Genomic_DNA"/>
</dbReference>
<dbReference type="OrthoDB" id="9759749at2"/>
<dbReference type="SUPFAM" id="SSF52317">
    <property type="entry name" value="Class I glutamine amidotransferase-like"/>
    <property type="match status" value="1"/>
</dbReference>